<keyword evidence="3" id="KW-1185">Reference proteome</keyword>
<organism evidence="2 4">
    <name type="scientific">Leyella lascolaii</name>
    <dbReference type="NCBI Taxonomy" id="1776379"/>
    <lineage>
        <taxon>Bacteria</taxon>
        <taxon>Pseudomonadati</taxon>
        <taxon>Bacteroidota</taxon>
        <taxon>Bacteroidia</taxon>
        <taxon>Bacteroidales</taxon>
        <taxon>Prevotellaceae</taxon>
        <taxon>Leyella</taxon>
    </lineage>
</organism>
<dbReference type="AlphaFoldDB" id="A0AAW7JFS5"/>
<reference evidence="2" key="2">
    <citation type="submission" date="2023-08" db="EMBL/GenBank/DDBJ databases">
        <title>Identification and characterization of horizontal gene transfer across gut microbiota members of farm animals based on homology search.</title>
        <authorList>
            <person name="Schwarzerova J."/>
            <person name="Nykrynova M."/>
            <person name="Jureckova K."/>
            <person name="Cejkova D."/>
            <person name="Rychlik I."/>
        </authorList>
    </citation>
    <scope>NUCLEOTIDE SEQUENCE</scope>
    <source>
        <strain evidence="2">ET15</strain>
        <strain evidence="1">ET37</strain>
    </source>
</reference>
<dbReference type="EMBL" id="JAUEIF010000001">
    <property type="protein sequence ID" value="MDN0024120.1"/>
    <property type="molecule type" value="Genomic_DNA"/>
</dbReference>
<name>A0AAW7JFS5_9BACT</name>
<evidence type="ECO:0000313" key="3">
    <source>
        <dbReference type="Proteomes" id="UP001167831"/>
    </source>
</evidence>
<dbReference type="RefSeq" id="WP_289824438.1">
    <property type="nucleotide sequence ID" value="NZ_JAUEIE010000001.1"/>
</dbReference>
<accession>A0AAW7JFS5</accession>
<reference evidence="2" key="1">
    <citation type="submission" date="2023-06" db="EMBL/GenBank/DDBJ databases">
        <authorList>
            <person name="Zeman M."/>
            <person name="Kubasova T."/>
            <person name="Jahodarova E."/>
            <person name="Nykrynova M."/>
            <person name="Rychlik I."/>
        </authorList>
    </citation>
    <scope>NUCLEOTIDE SEQUENCE</scope>
    <source>
        <strain evidence="2">ET15</strain>
        <strain evidence="1">ET37</strain>
    </source>
</reference>
<dbReference type="EMBL" id="JAUEIE010000001">
    <property type="protein sequence ID" value="MDN0021624.1"/>
    <property type="molecule type" value="Genomic_DNA"/>
</dbReference>
<protein>
    <submittedName>
        <fullName evidence="2">Uncharacterized protein</fullName>
    </submittedName>
</protein>
<evidence type="ECO:0000313" key="1">
    <source>
        <dbReference type="EMBL" id="MDN0021624.1"/>
    </source>
</evidence>
<sequence length="195" mass="19976">MKKNVTNEGLRLIGNEAQMSMKPSARMMRAASACGSGSGCGSGSSCGCGSGSGCGCGCGYGSGCGSGCGCGSGDEPDKDFNANDKSVFFCGEYKIEISTTIAYTLDTNTSSAKNINIHCNVVSGVGYIKGKKYTVDNAGATASISEASGSIQKSFEFNIFVNVEDAGSKKIKANVSISNDIGNKFIMVNASFKEE</sequence>
<comment type="caution">
    <text evidence="2">The sequence shown here is derived from an EMBL/GenBank/DDBJ whole genome shotgun (WGS) entry which is preliminary data.</text>
</comment>
<proteinExistence type="predicted"/>
<dbReference type="Proteomes" id="UP001168478">
    <property type="component" value="Unassembled WGS sequence"/>
</dbReference>
<evidence type="ECO:0000313" key="2">
    <source>
        <dbReference type="EMBL" id="MDN0024120.1"/>
    </source>
</evidence>
<gene>
    <name evidence="1" type="ORF">QVN81_01090</name>
    <name evidence="2" type="ORF">QVN84_01080</name>
</gene>
<dbReference type="Proteomes" id="UP001167831">
    <property type="component" value="Unassembled WGS sequence"/>
</dbReference>
<evidence type="ECO:0000313" key="4">
    <source>
        <dbReference type="Proteomes" id="UP001168478"/>
    </source>
</evidence>